<evidence type="ECO:0000256" key="4">
    <source>
        <dbReference type="ARBA" id="ARBA00010869"/>
    </source>
</evidence>
<evidence type="ECO:0000259" key="12">
    <source>
        <dbReference type="PROSITE" id="PS51672"/>
    </source>
</evidence>
<dbReference type="PANTHER" id="PTHR48078:SF11">
    <property type="entry name" value="THREONINE DEHYDRATASE, MITOCHONDRIAL"/>
    <property type="match status" value="1"/>
</dbReference>
<dbReference type="NCBIfam" id="NF006674">
    <property type="entry name" value="PRK09224.1"/>
    <property type="match status" value="1"/>
</dbReference>
<evidence type="ECO:0000256" key="3">
    <source>
        <dbReference type="ARBA" id="ARBA00004810"/>
    </source>
</evidence>
<dbReference type="InterPro" id="IPR005787">
    <property type="entry name" value="Thr_deHydtase_biosynth"/>
</dbReference>
<dbReference type="InterPro" id="IPR038110">
    <property type="entry name" value="TD_ACT-like_sf"/>
</dbReference>
<evidence type="ECO:0000256" key="5">
    <source>
        <dbReference type="ARBA" id="ARBA00022605"/>
    </source>
</evidence>
<dbReference type="Pfam" id="PF00585">
    <property type="entry name" value="Thr_dehydrat_C"/>
    <property type="match status" value="2"/>
</dbReference>
<comment type="pathway">
    <text evidence="3 11">Amino-acid biosynthesis; L-isoleucine biosynthesis; 2-oxobutanoate from L-threonine: step 1/1.</text>
</comment>
<gene>
    <name evidence="13" type="ORF">BCR42DRAFT_458529</name>
</gene>
<dbReference type="PROSITE" id="PS00165">
    <property type="entry name" value="DEHYDRATASE_SER_THR"/>
    <property type="match status" value="1"/>
</dbReference>
<dbReference type="InterPro" id="IPR045865">
    <property type="entry name" value="ACT-like_dom_sf"/>
</dbReference>
<feature type="domain" description="ACT-like" evidence="12">
    <location>
        <begin position="426"/>
        <end position="466"/>
    </location>
</feature>
<accession>A0A1X2IZK2</accession>
<evidence type="ECO:0000313" key="13">
    <source>
        <dbReference type="EMBL" id="ORZ24743.1"/>
    </source>
</evidence>
<dbReference type="PROSITE" id="PS51672">
    <property type="entry name" value="ACT_LIKE"/>
    <property type="match status" value="2"/>
</dbReference>
<reference evidence="13 14" key="1">
    <citation type="submission" date="2016-07" db="EMBL/GenBank/DDBJ databases">
        <title>Pervasive Adenine N6-methylation of Active Genes in Fungi.</title>
        <authorList>
            <consortium name="DOE Joint Genome Institute"/>
            <person name="Mondo S.J."/>
            <person name="Dannebaum R.O."/>
            <person name="Kuo R.C."/>
            <person name="Labutti K."/>
            <person name="Haridas S."/>
            <person name="Kuo A."/>
            <person name="Salamov A."/>
            <person name="Ahrendt S.R."/>
            <person name="Lipzen A."/>
            <person name="Sullivan W."/>
            <person name="Andreopoulos W.B."/>
            <person name="Clum A."/>
            <person name="Lindquist E."/>
            <person name="Daum C."/>
            <person name="Ramamoorthy G.K."/>
            <person name="Gryganskyi A."/>
            <person name="Culley D."/>
            <person name="Magnuson J.K."/>
            <person name="James T.Y."/>
            <person name="O'Malley M.A."/>
            <person name="Stajich J.E."/>
            <person name="Spatafora J.W."/>
            <person name="Visel A."/>
            <person name="Grigoriev I.V."/>
        </authorList>
    </citation>
    <scope>NUCLEOTIDE SEQUENCE [LARGE SCALE GENOMIC DNA]</scope>
    <source>
        <strain evidence="13 14">NRRL 1336</strain>
    </source>
</reference>
<dbReference type="SUPFAM" id="SSF53686">
    <property type="entry name" value="Tryptophan synthase beta subunit-like PLP-dependent enzymes"/>
    <property type="match status" value="1"/>
</dbReference>
<dbReference type="InterPro" id="IPR036052">
    <property type="entry name" value="TrpB-like_PALP_sf"/>
</dbReference>
<dbReference type="EMBL" id="MCGE01000002">
    <property type="protein sequence ID" value="ORZ24743.1"/>
    <property type="molecule type" value="Genomic_DNA"/>
</dbReference>
<keyword evidence="7" id="KW-0677">Repeat</keyword>
<dbReference type="GO" id="GO:1901705">
    <property type="term" value="P:L-isoleucine biosynthetic process"/>
    <property type="evidence" value="ECO:0007669"/>
    <property type="project" value="EnsemblFungi"/>
</dbReference>
<dbReference type="CDD" id="cd04906">
    <property type="entry name" value="ACT_ThrD-I_1"/>
    <property type="match status" value="1"/>
</dbReference>
<evidence type="ECO:0000256" key="6">
    <source>
        <dbReference type="ARBA" id="ARBA00022624"/>
    </source>
</evidence>
<dbReference type="GO" id="GO:0006567">
    <property type="term" value="P:L-threonine catabolic process"/>
    <property type="evidence" value="ECO:0007669"/>
    <property type="project" value="EnsemblFungi"/>
</dbReference>
<evidence type="ECO:0000256" key="9">
    <source>
        <dbReference type="ARBA" id="ARBA00023239"/>
    </source>
</evidence>
<dbReference type="PANTHER" id="PTHR48078">
    <property type="entry name" value="THREONINE DEHYDRATASE, MITOCHONDRIAL-RELATED"/>
    <property type="match status" value="1"/>
</dbReference>
<keyword evidence="5 11" id="KW-0028">Amino-acid biosynthesis</keyword>
<keyword evidence="9 11" id="KW-0456">Lyase</keyword>
<dbReference type="InterPro" id="IPR000634">
    <property type="entry name" value="Ser/Thr_deHydtase_PyrdxlP-BS"/>
</dbReference>
<comment type="catalytic activity">
    <reaction evidence="1 11">
        <text>L-threonine = 2-oxobutanoate + NH4(+)</text>
        <dbReference type="Rhea" id="RHEA:22108"/>
        <dbReference type="ChEBI" id="CHEBI:16763"/>
        <dbReference type="ChEBI" id="CHEBI:28938"/>
        <dbReference type="ChEBI" id="CHEBI:57926"/>
        <dbReference type="EC" id="4.3.1.19"/>
    </reaction>
</comment>
<dbReference type="CDD" id="cd01562">
    <property type="entry name" value="Thr-dehyd"/>
    <property type="match status" value="1"/>
</dbReference>
<dbReference type="GO" id="GO:0006565">
    <property type="term" value="P:L-serine catabolic process"/>
    <property type="evidence" value="ECO:0007669"/>
    <property type="project" value="TreeGrafter"/>
</dbReference>
<dbReference type="Gene3D" id="3.40.50.1100">
    <property type="match status" value="2"/>
</dbReference>
<dbReference type="InterPro" id="IPR001926">
    <property type="entry name" value="TrpB-like_PALP"/>
</dbReference>
<dbReference type="Gene3D" id="3.40.1020.10">
    <property type="entry name" value="Biosynthetic Threonine Deaminase, Domain 3"/>
    <property type="match status" value="1"/>
</dbReference>
<comment type="cofactor">
    <cofactor evidence="2 11">
        <name>pyridoxal 5'-phosphate</name>
        <dbReference type="ChEBI" id="CHEBI:597326"/>
    </cofactor>
</comment>
<dbReference type="GO" id="GO:0004794">
    <property type="term" value="F:threonine deaminase activity"/>
    <property type="evidence" value="ECO:0007669"/>
    <property type="project" value="UniProtKB-UniRule"/>
</dbReference>
<dbReference type="FunFam" id="3.40.50.1100:FF:000008">
    <property type="entry name" value="L-threonine dehydratase"/>
    <property type="match status" value="1"/>
</dbReference>
<evidence type="ECO:0000256" key="7">
    <source>
        <dbReference type="ARBA" id="ARBA00022737"/>
    </source>
</evidence>
<keyword evidence="14" id="KW-1185">Reference proteome</keyword>
<dbReference type="NCBIfam" id="TIGR01124">
    <property type="entry name" value="ilvA_2Cterm"/>
    <property type="match status" value="1"/>
</dbReference>
<dbReference type="OrthoDB" id="4418812at2759"/>
<proteinExistence type="inferred from homology"/>
<keyword evidence="8 11" id="KW-0663">Pyridoxal phosphate</keyword>
<dbReference type="AlphaFoldDB" id="A0A1X2IZK2"/>
<evidence type="ECO:0000313" key="14">
    <source>
        <dbReference type="Proteomes" id="UP000193560"/>
    </source>
</evidence>
<dbReference type="SUPFAM" id="SSF55021">
    <property type="entry name" value="ACT-like"/>
    <property type="match status" value="2"/>
</dbReference>
<evidence type="ECO:0000256" key="1">
    <source>
        <dbReference type="ARBA" id="ARBA00001274"/>
    </source>
</evidence>
<dbReference type="EC" id="4.3.1.19" evidence="11"/>
<protein>
    <recommendedName>
        <fullName evidence="11">Threonine dehydratase</fullName>
        <ecNumber evidence="11">4.3.1.19</ecNumber>
    </recommendedName>
    <alternativeName>
        <fullName evidence="11">Threonine deaminase</fullName>
    </alternativeName>
</protein>
<evidence type="ECO:0000256" key="11">
    <source>
        <dbReference type="RuleBase" id="RU362012"/>
    </source>
</evidence>
<dbReference type="Proteomes" id="UP000193560">
    <property type="component" value="Unassembled WGS sequence"/>
</dbReference>
<dbReference type="GO" id="GO:0030170">
    <property type="term" value="F:pyridoxal phosphate binding"/>
    <property type="evidence" value="ECO:0007669"/>
    <property type="project" value="InterPro"/>
</dbReference>
<evidence type="ECO:0000256" key="2">
    <source>
        <dbReference type="ARBA" id="ARBA00001933"/>
    </source>
</evidence>
<evidence type="ECO:0000256" key="8">
    <source>
        <dbReference type="ARBA" id="ARBA00022898"/>
    </source>
</evidence>
<name>A0A1X2IZK2_9FUNG</name>
<dbReference type="InterPro" id="IPR001721">
    <property type="entry name" value="TD_ACT-like"/>
</dbReference>
<keyword evidence="10 11" id="KW-0100">Branched-chain amino acid biosynthesis</keyword>
<organism evidence="13 14">
    <name type="scientific">Absidia repens</name>
    <dbReference type="NCBI Taxonomy" id="90262"/>
    <lineage>
        <taxon>Eukaryota</taxon>
        <taxon>Fungi</taxon>
        <taxon>Fungi incertae sedis</taxon>
        <taxon>Mucoromycota</taxon>
        <taxon>Mucoromycotina</taxon>
        <taxon>Mucoromycetes</taxon>
        <taxon>Mucorales</taxon>
        <taxon>Cunninghamellaceae</taxon>
        <taxon>Absidia</taxon>
    </lineage>
</organism>
<evidence type="ECO:0000256" key="10">
    <source>
        <dbReference type="ARBA" id="ARBA00023304"/>
    </source>
</evidence>
<dbReference type="GO" id="GO:0003941">
    <property type="term" value="F:L-serine ammonia-lyase activity"/>
    <property type="evidence" value="ECO:0007669"/>
    <property type="project" value="TreeGrafter"/>
</dbReference>
<keyword evidence="6 11" id="KW-0412">Isoleucine biosynthesis</keyword>
<dbReference type="Pfam" id="PF00291">
    <property type="entry name" value="PALP"/>
    <property type="match status" value="1"/>
</dbReference>
<comment type="caution">
    <text evidence="13">The sequence shown here is derived from an EMBL/GenBank/DDBJ whole genome shotgun (WGS) entry which is preliminary data.</text>
</comment>
<dbReference type="UniPathway" id="UPA00047">
    <property type="reaction ID" value="UER00054"/>
</dbReference>
<feature type="domain" description="ACT-like" evidence="12">
    <location>
        <begin position="332"/>
        <end position="404"/>
    </location>
</feature>
<dbReference type="STRING" id="90262.A0A1X2IZK2"/>
<dbReference type="InterPro" id="IPR050147">
    <property type="entry name" value="Ser/Thr_Dehydratase"/>
</dbReference>
<comment type="similarity">
    <text evidence="4 11">Belongs to the serine/threonine dehydratase family.</text>
</comment>
<sequence>MILTARVYDIITETPLQPAVNTNAKLLKTGQHTDHRVYLKREDLQPVFSFKIRGAYNKLAHLTDKEKKAGVIACSAGNHAQGVAYAAKHLGIKAKIVMPIPSPAIKWRNVERLGAEVVLVGNDFEEAKRECARLMEVEGLTNIPPYDDPYVIAGQGTIGLEILRQHDLNDIHAIYICVGGGGMIAGVASYVKRIAPHIKIIGCEANDANAMTQSMEKHTRVELSEVGLFADGAAVRVVGEENFRVAHPLVDEMINVTNDEICAAIKDVFEETRSICEPTGAVSVAAIKKYLQANPGDKTKGAHIAVISGANVNFDRLRFISDRAELGEQSEAFCNVLIPEQPGSFHKMIEQVLPRNITEFSYRYSSPDKARIYISFKVNDLASEVEDVLAKWKLNGMEGWDVSHNELAKTHARFMIGGKHKVENERVFRFVFPERPGALMKFLSGLQISWNVSLFHYRNHGDGKGS</sequence>